<proteinExistence type="predicted"/>
<dbReference type="AlphaFoldDB" id="A0A9D4V703"/>
<reference evidence="2" key="1">
    <citation type="submission" date="2021-01" db="EMBL/GenBank/DDBJ databases">
        <title>Adiantum capillus-veneris genome.</title>
        <authorList>
            <person name="Fang Y."/>
            <person name="Liao Q."/>
        </authorList>
    </citation>
    <scope>NUCLEOTIDE SEQUENCE</scope>
    <source>
        <strain evidence="2">H3</strain>
        <tissue evidence="2">Leaf</tissue>
    </source>
</reference>
<keyword evidence="1" id="KW-1133">Transmembrane helix</keyword>
<dbReference type="Proteomes" id="UP000886520">
    <property type="component" value="Chromosome 4"/>
</dbReference>
<sequence>MHEVYDVEIPGILWAVALVVAVSILIYNYTKAAAAHRLEILKLQKLAADEIAQAEQEEAEEFLSMRLRTSGSVSQVHPSARLVINQSLSTSESVEPLQTAAHSSPLVKQASPPDSRTLASLGLCAVCSTPTKKQCSRCKAVKYWSVCSIS</sequence>
<keyword evidence="3" id="KW-1185">Reference proteome</keyword>
<evidence type="ECO:0000313" key="3">
    <source>
        <dbReference type="Proteomes" id="UP000886520"/>
    </source>
</evidence>
<keyword evidence="1" id="KW-0812">Transmembrane</keyword>
<evidence type="ECO:0000313" key="2">
    <source>
        <dbReference type="EMBL" id="KAI5080451.1"/>
    </source>
</evidence>
<gene>
    <name evidence="2" type="ORF">GOP47_0003634</name>
</gene>
<name>A0A9D4V703_ADICA</name>
<keyword evidence="1" id="KW-0472">Membrane</keyword>
<organism evidence="2 3">
    <name type="scientific">Adiantum capillus-veneris</name>
    <name type="common">Maidenhair fern</name>
    <dbReference type="NCBI Taxonomy" id="13818"/>
    <lineage>
        <taxon>Eukaryota</taxon>
        <taxon>Viridiplantae</taxon>
        <taxon>Streptophyta</taxon>
        <taxon>Embryophyta</taxon>
        <taxon>Tracheophyta</taxon>
        <taxon>Polypodiopsida</taxon>
        <taxon>Polypodiidae</taxon>
        <taxon>Polypodiales</taxon>
        <taxon>Pteridineae</taxon>
        <taxon>Pteridaceae</taxon>
        <taxon>Vittarioideae</taxon>
        <taxon>Adiantum</taxon>
    </lineage>
</organism>
<dbReference type="EMBL" id="JABFUD020000004">
    <property type="protein sequence ID" value="KAI5080451.1"/>
    <property type="molecule type" value="Genomic_DNA"/>
</dbReference>
<feature type="transmembrane region" description="Helical" evidence="1">
    <location>
        <begin position="12"/>
        <end position="30"/>
    </location>
</feature>
<comment type="caution">
    <text evidence="2">The sequence shown here is derived from an EMBL/GenBank/DDBJ whole genome shotgun (WGS) entry which is preliminary data.</text>
</comment>
<accession>A0A9D4V703</accession>
<protein>
    <submittedName>
        <fullName evidence="2">Uncharacterized protein</fullName>
    </submittedName>
</protein>
<evidence type="ECO:0000256" key="1">
    <source>
        <dbReference type="SAM" id="Phobius"/>
    </source>
</evidence>